<keyword evidence="2" id="KW-0238">DNA-binding</keyword>
<dbReference type="GO" id="GO:0003677">
    <property type="term" value="F:DNA binding"/>
    <property type="evidence" value="ECO:0007669"/>
    <property type="project" value="UniProtKB-KW"/>
</dbReference>
<sequence>MGAGRSEESYTVGQFAELTGTSVSALHHYERCGLIHPRRLANGYRVYGHEEVDRMQQVLLYRELEMGLPEIRRILDSPDFDRREALASHLAGLRVRRNHLDGVIRSVERSLAEMDGGAPMRAEEKFEAFKRGLVDQNEERYGAEARERWGDEAVDASNERFMGLSGEDLKRANELEAKVRDEVVAGLADGDADDAHARAAVQAHAAWLSLFWPEGAYSPQAHRSLAQMYLTDERFLAYYDAWAPDAGRFLASAIERLA</sequence>
<dbReference type="InterPro" id="IPR036244">
    <property type="entry name" value="TipA-like_antibiotic-bd"/>
</dbReference>
<keyword evidence="1" id="KW-0805">Transcription regulation</keyword>
<dbReference type="PANTHER" id="PTHR30204:SF90">
    <property type="entry name" value="HTH-TYPE TRANSCRIPTIONAL ACTIVATOR MTA"/>
    <property type="match status" value="1"/>
</dbReference>
<proteinExistence type="predicted"/>
<name>A0A6N7XPV2_9ACTN</name>
<reference evidence="6 7" key="1">
    <citation type="submission" date="2019-08" db="EMBL/GenBank/DDBJ databases">
        <title>In-depth cultivation of the pig gut microbiome towards novel bacterial diversity and tailored functional studies.</title>
        <authorList>
            <person name="Wylensek D."/>
            <person name="Hitch T.C.A."/>
            <person name="Clavel T."/>
        </authorList>
    </citation>
    <scope>NUCLEOTIDE SEQUENCE [LARGE SCALE GENOMIC DNA]</scope>
    <source>
        <strain evidence="6 7">CA-Schmier-601-WT-1</strain>
    </source>
</reference>
<dbReference type="Pfam" id="PF13411">
    <property type="entry name" value="MerR_1"/>
    <property type="match status" value="1"/>
</dbReference>
<protein>
    <submittedName>
        <fullName evidence="6">MerR family transcriptional regulator</fullName>
    </submittedName>
</protein>
<dbReference type="InterPro" id="IPR000551">
    <property type="entry name" value="MerR-type_HTH_dom"/>
</dbReference>
<dbReference type="EMBL" id="VUNC01000001">
    <property type="protein sequence ID" value="MST72016.1"/>
    <property type="molecule type" value="Genomic_DNA"/>
</dbReference>
<gene>
    <name evidence="6" type="ORF">FYJ68_02670</name>
</gene>
<keyword evidence="4" id="KW-0804">Transcription</keyword>
<dbReference type="PRINTS" id="PR00040">
    <property type="entry name" value="HTHMERR"/>
</dbReference>
<dbReference type="GO" id="GO:0003700">
    <property type="term" value="F:DNA-binding transcription factor activity"/>
    <property type="evidence" value="ECO:0007669"/>
    <property type="project" value="InterPro"/>
</dbReference>
<dbReference type="PANTHER" id="PTHR30204">
    <property type="entry name" value="REDOX-CYCLING DRUG-SENSING TRANSCRIPTIONAL ACTIVATOR SOXR"/>
    <property type="match status" value="1"/>
</dbReference>
<evidence type="ECO:0000259" key="5">
    <source>
        <dbReference type="PROSITE" id="PS50937"/>
    </source>
</evidence>
<comment type="caution">
    <text evidence="6">The sequence shown here is derived from an EMBL/GenBank/DDBJ whole genome shotgun (WGS) entry which is preliminary data.</text>
</comment>
<feature type="domain" description="HTH merR-type" evidence="5">
    <location>
        <begin position="9"/>
        <end position="77"/>
    </location>
</feature>
<dbReference type="CDD" id="cd01106">
    <property type="entry name" value="HTH_TipAL-Mta"/>
    <property type="match status" value="1"/>
</dbReference>
<accession>A0A6N7XPV2</accession>
<evidence type="ECO:0000256" key="3">
    <source>
        <dbReference type="ARBA" id="ARBA00023159"/>
    </source>
</evidence>
<dbReference type="SUPFAM" id="SSF46955">
    <property type="entry name" value="Putative DNA-binding domain"/>
    <property type="match status" value="1"/>
</dbReference>
<dbReference type="RefSeq" id="WP_154433738.1">
    <property type="nucleotide sequence ID" value="NZ_VUNC01000001.1"/>
</dbReference>
<dbReference type="InterPro" id="IPR009061">
    <property type="entry name" value="DNA-bd_dom_put_sf"/>
</dbReference>
<dbReference type="AlphaFoldDB" id="A0A6N7XPV2"/>
<dbReference type="Gene3D" id="1.10.490.50">
    <property type="entry name" value="Antibiotic binding domain of TipA-like multidrug resistance regulators"/>
    <property type="match status" value="1"/>
</dbReference>
<dbReference type="SUPFAM" id="SSF89082">
    <property type="entry name" value="Antibiotic binding domain of TipA-like multidrug resistance regulators"/>
    <property type="match status" value="1"/>
</dbReference>
<evidence type="ECO:0000256" key="4">
    <source>
        <dbReference type="ARBA" id="ARBA00023163"/>
    </source>
</evidence>
<evidence type="ECO:0000256" key="2">
    <source>
        <dbReference type="ARBA" id="ARBA00023125"/>
    </source>
</evidence>
<dbReference type="Gene3D" id="1.10.1660.10">
    <property type="match status" value="1"/>
</dbReference>
<evidence type="ECO:0000313" key="7">
    <source>
        <dbReference type="Proteomes" id="UP000469325"/>
    </source>
</evidence>
<dbReference type="PROSITE" id="PS50937">
    <property type="entry name" value="HTH_MERR_2"/>
    <property type="match status" value="1"/>
</dbReference>
<evidence type="ECO:0000256" key="1">
    <source>
        <dbReference type="ARBA" id="ARBA00023015"/>
    </source>
</evidence>
<dbReference type="InterPro" id="IPR047057">
    <property type="entry name" value="MerR_fam"/>
</dbReference>
<evidence type="ECO:0000313" key="6">
    <source>
        <dbReference type="EMBL" id="MST72016.1"/>
    </source>
</evidence>
<organism evidence="6 7">
    <name type="scientific">Olsenella porci</name>
    <dbReference type="NCBI Taxonomy" id="2652279"/>
    <lineage>
        <taxon>Bacteria</taxon>
        <taxon>Bacillati</taxon>
        <taxon>Actinomycetota</taxon>
        <taxon>Coriobacteriia</taxon>
        <taxon>Coriobacteriales</taxon>
        <taxon>Atopobiaceae</taxon>
        <taxon>Olsenella</taxon>
    </lineage>
</organism>
<dbReference type="SMART" id="SM00422">
    <property type="entry name" value="HTH_MERR"/>
    <property type="match status" value="1"/>
</dbReference>
<dbReference type="Proteomes" id="UP000469325">
    <property type="component" value="Unassembled WGS sequence"/>
</dbReference>
<keyword evidence="3" id="KW-0010">Activator</keyword>
<dbReference type="Pfam" id="PF07739">
    <property type="entry name" value="TipAS"/>
    <property type="match status" value="1"/>
</dbReference>
<keyword evidence="7" id="KW-1185">Reference proteome</keyword>
<dbReference type="InterPro" id="IPR012925">
    <property type="entry name" value="TipAS_dom"/>
</dbReference>